<feature type="transmembrane region" description="Helical" evidence="2">
    <location>
        <begin position="182"/>
        <end position="200"/>
    </location>
</feature>
<evidence type="ECO:0000256" key="2">
    <source>
        <dbReference type="SAM" id="Phobius"/>
    </source>
</evidence>
<evidence type="ECO:0000256" key="1">
    <source>
        <dbReference type="SAM" id="MobiDB-lite"/>
    </source>
</evidence>
<proteinExistence type="predicted"/>
<dbReference type="KEGG" id="dbk:DGMP_09690"/>
<feature type="region of interest" description="Disordered" evidence="1">
    <location>
        <begin position="250"/>
        <end position="276"/>
    </location>
</feature>
<keyword evidence="4" id="KW-1185">Reference proteome</keyword>
<keyword evidence="2" id="KW-0812">Transmembrane</keyword>
<evidence type="ECO:0000313" key="3">
    <source>
        <dbReference type="EMBL" id="BCL60276.1"/>
    </source>
</evidence>
<accession>A0A8D5JQQ1</accession>
<gene>
    <name evidence="3" type="ORF">DGMP_09690</name>
</gene>
<feature type="transmembrane region" description="Helical" evidence="2">
    <location>
        <begin position="212"/>
        <end position="236"/>
    </location>
</feature>
<sequence>MTKHDMNEKTGKTTETPTANIPRILVVTSKGHLTEPVMDYAISVAERLNRAIHAVYVNTLPFLPDGGVRARHFSRAVRESATIFKEKARQKPVFFSYTEESGKVGKVVHRLCHSAKRIDFIVIDKGIRRSEVTRKAPVPVFSVIYTQSKKGNPTYKKKHHFNNLNTGGFSMSAKKTRYAKRCLIFGLGSAALYAAVFTSSETVMEYYTRGGWYAILPVATVFAFSYFHGSFTSAFWSMLGIEGSQKAADELAEKREKSADTVEKRRDERPRAQVNA</sequence>
<protein>
    <submittedName>
        <fullName evidence="3">Uncharacterized protein</fullName>
    </submittedName>
</protein>
<dbReference type="CDD" id="cd00293">
    <property type="entry name" value="USP-like"/>
    <property type="match status" value="1"/>
</dbReference>
<keyword evidence="2" id="KW-1133">Transmembrane helix</keyword>
<keyword evidence="2" id="KW-0472">Membrane</keyword>
<name>A0A8D5JQQ1_9BACT</name>
<dbReference type="EMBL" id="AP024086">
    <property type="protein sequence ID" value="BCL60276.1"/>
    <property type="molecule type" value="Genomic_DNA"/>
</dbReference>
<reference evidence="3" key="1">
    <citation type="submission" date="2020-09" db="EMBL/GenBank/DDBJ databases">
        <title>Desulfogranum mesoprofundum gen. nov., sp. nov., a novel mesophilic, sulfate-reducing chemolithoautotroph isolated from a deep-sea hydrothermal vent chimney in the Suiyo Seamount.</title>
        <authorList>
            <person name="Hashimoto Y."/>
            <person name="Nakagawa S."/>
        </authorList>
    </citation>
    <scope>NUCLEOTIDE SEQUENCE</scope>
    <source>
        <strain evidence="3">KT2</strain>
    </source>
</reference>
<dbReference type="Proteomes" id="UP000826725">
    <property type="component" value="Chromosome"/>
</dbReference>
<dbReference type="AlphaFoldDB" id="A0A8D5JQQ1"/>
<evidence type="ECO:0000313" key="4">
    <source>
        <dbReference type="Proteomes" id="UP000826725"/>
    </source>
</evidence>
<organism evidence="3 4">
    <name type="scientific">Desulfomarina profundi</name>
    <dbReference type="NCBI Taxonomy" id="2772557"/>
    <lineage>
        <taxon>Bacteria</taxon>
        <taxon>Pseudomonadati</taxon>
        <taxon>Thermodesulfobacteriota</taxon>
        <taxon>Desulfobulbia</taxon>
        <taxon>Desulfobulbales</taxon>
        <taxon>Desulfobulbaceae</taxon>
        <taxon>Desulfomarina</taxon>
    </lineage>
</organism>
<dbReference type="RefSeq" id="WP_228856418.1">
    <property type="nucleotide sequence ID" value="NZ_AP024086.1"/>
</dbReference>